<dbReference type="InterPro" id="IPR051198">
    <property type="entry name" value="BchE-like"/>
</dbReference>
<evidence type="ECO:0000259" key="7">
    <source>
        <dbReference type="PROSITE" id="PS51918"/>
    </source>
</evidence>
<dbReference type="SUPFAM" id="SSF52242">
    <property type="entry name" value="Cobalamin (vitamin B12)-binding domain"/>
    <property type="match status" value="1"/>
</dbReference>
<dbReference type="InterPro" id="IPR025288">
    <property type="entry name" value="DUF4080"/>
</dbReference>
<protein>
    <submittedName>
        <fullName evidence="8">Radical SAM domain protein</fullName>
    </submittedName>
</protein>
<evidence type="ECO:0000256" key="3">
    <source>
        <dbReference type="ARBA" id="ARBA00022723"/>
    </source>
</evidence>
<dbReference type="Pfam" id="PF02310">
    <property type="entry name" value="B12-binding"/>
    <property type="match status" value="1"/>
</dbReference>
<evidence type="ECO:0000259" key="6">
    <source>
        <dbReference type="PROSITE" id="PS51332"/>
    </source>
</evidence>
<dbReference type="SMART" id="SM00729">
    <property type="entry name" value="Elp3"/>
    <property type="match status" value="1"/>
</dbReference>
<dbReference type="SFLD" id="SFLDG01082">
    <property type="entry name" value="B12-binding_domain_containing"/>
    <property type="match status" value="1"/>
</dbReference>
<evidence type="ECO:0000256" key="1">
    <source>
        <dbReference type="ARBA" id="ARBA00001966"/>
    </source>
</evidence>
<dbReference type="GO" id="GO:0005829">
    <property type="term" value="C:cytosol"/>
    <property type="evidence" value="ECO:0007669"/>
    <property type="project" value="TreeGrafter"/>
</dbReference>
<dbReference type="EMBL" id="CP001965">
    <property type="protein sequence ID" value="ADE12562.1"/>
    <property type="molecule type" value="Genomic_DNA"/>
</dbReference>
<dbReference type="GO" id="GO:0046872">
    <property type="term" value="F:metal ion binding"/>
    <property type="evidence" value="ECO:0007669"/>
    <property type="project" value="UniProtKB-KW"/>
</dbReference>
<evidence type="ECO:0000256" key="2">
    <source>
        <dbReference type="ARBA" id="ARBA00022691"/>
    </source>
</evidence>
<keyword evidence="5" id="KW-0411">Iron-sulfur</keyword>
<dbReference type="eggNOG" id="COG1032">
    <property type="taxonomic scope" value="Bacteria"/>
</dbReference>
<comment type="cofactor">
    <cofactor evidence="1">
        <name>[4Fe-4S] cluster</name>
        <dbReference type="ChEBI" id="CHEBI:49883"/>
    </cofactor>
</comment>
<accession>D5CLW7</accession>
<evidence type="ECO:0000313" key="9">
    <source>
        <dbReference type="Proteomes" id="UP000001625"/>
    </source>
</evidence>
<dbReference type="OrthoDB" id="9801424at2"/>
<dbReference type="HOGENOM" id="CLU_021572_1_1_4"/>
<evidence type="ECO:0000256" key="4">
    <source>
        <dbReference type="ARBA" id="ARBA00023004"/>
    </source>
</evidence>
<feature type="domain" description="Radical SAM core" evidence="7">
    <location>
        <begin position="159"/>
        <end position="389"/>
    </location>
</feature>
<dbReference type="PANTHER" id="PTHR43409:SF16">
    <property type="entry name" value="SLR0320 PROTEIN"/>
    <property type="match status" value="1"/>
</dbReference>
<name>D5CLW7_SIDLE</name>
<dbReference type="CDD" id="cd01335">
    <property type="entry name" value="Radical_SAM"/>
    <property type="match status" value="1"/>
</dbReference>
<keyword evidence="4" id="KW-0408">Iron</keyword>
<dbReference type="InterPro" id="IPR007197">
    <property type="entry name" value="rSAM"/>
</dbReference>
<dbReference type="PROSITE" id="PS51332">
    <property type="entry name" value="B12_BINDING"/>
    <property type="match status" value="1"/>
</dbReference>
<dbReference type="Gene3D" id="3.80.30.20">
    <property type="entry name" value="tm_1862 like domain"/>
    <property type="match status" value="1"/>
</dbReference>
<proteinExistence type="predicted"/>
<dbReference type="SUPFAM" id="SSF102114">
    <property type="entry name" value="Radical SAM enzymes"/>
    <property type="match status" value="1"/>
</dbReference>
<dbReference type="RefSeq" id="WP_013030460.1">
    <property type="nucleotide sequence ID" value="NC_013959.1"/>
</dbReference>
<dbReference type="PANTHER" id="PTHR43409">
    <property type="entry name" value="ANAEROBIC MAGNESIUM-PROTOPORPHYRIN IX MONOMETHYL ESTER CYCLASE-RELATED"/>
    <property type="match status" value="1"/>
</dbReference>
<keyword evidence="2" id="KW-0949">S-adenosyl-L-methionine</keyword>
<feature type="domain" description="B12-binding" evidence="6">
    <location>
        <begin position="2"/>
        <end position="134"/>
    </location>
</feature>
<dbReference type="Gene3D" id="3.40.50.280">
    <property type="entry name" value="Cobalamin-binding domain"/>
    <property type="match status" value="1"/>
</dbReference>
<keyword evidence="9" id="KW-1185">Reference proteome</keyword>
<dbReference type="Pfam" id="PF04055">
    <property type="entry name" value="Radical_SAM"/>
    <property type="match status" value="1"/>
</dbReference>
<dbReference type="InterPro" id="IPR006158">
    <property type="entry name" value="Cobalamin-bd"/>
</dbReference>
<dbReference type="GO" id="GO:0051536">
    <property type="term" value="F:iron-sulfur cluster binding"/>
    <property type="evidence" value="ECO:0007669"/>
    <property type="project" value="UniProtKB-KW"/>
</dbReference>
<dbReference type="GO" id="GO:0003824">
    <property type="term" value="F:catalytic activity"/>
    <property type="evidence" value="ECO:0007669"/>
    <property type="project" value="InterPro"/>
</dbReference>
<dbReference type="GO" id="GO:0031419">
    <property type="term" value="F:cobalamin binding"/>
    <property type="evidence" value="ECO:0007669"/>
    <property type="project" value="InterPro"/>
</dbReference>
<dbReference type="InterPro" id="IPR006638">
    <property type="entry name" value="Elp3/MiaA/NifB-like_rSAM"/>
</dbReference>
<keyword evidence="3" id="KW-0479">Metal-binding</keyword>
<dbReference type="STRING" id="580332.Slit_2335"/>
<dbReference type="InterPro" id="IPR058240">
    <property type="entry name" value="rSAM_sf"/>
</dbReference>
<organism evidence="8 9">
    <name type="scientific">Sideroxydans lithotrophicus (strain ES-1)</name>
    <dbReference type="NCBI Taxonomy" id="580332"/>
    <lineage>
        <taxon>Bacteria</taxon>
        <taxon>Pseudomonadati</taxon>
        <taxon>Pseudomonadota</taxon>
        <taxon>Betaproteobacteria</taxon>
        <taxon>Nitrosomonadales</taxon>
        <taxon>Gallionellaceae</taxon>
        <taxon>Sideroxydans</taxon>
    </lineage>
</organism>
<sequence>MSAIVLTTLNARYIHASLGLRYLAANMGELEQDTEIMEFILQNRPEEIVEALLAAQPRIIGFGVYIWNVTEITRVVALLKRVAPQITVVLGGPEVSYECDEQEVVRLADHVITGWGDISFARLCRELFQQRPQAQKIIAGIQPKLSEIKLPYALYSDHDIAHRTLYVEASRGCPFKCEFCLSSLDKTSLAFDLDRFLDEMDKLYQRGARLFKFVDRTFNLNIKTGVRILEFFLERLDDKLFVHFEVIPDHLPEQLKALIVKFPVGSLQFEVGIQTFNPEVQALISRKQDTAKTEENLRWLQQESHAHVHVDLIIGLPGEDVASIADGFDRLIALKQQEIQAGVLKRLRGTPIIRHTEAYAMRYTPYPPYTILATDRIDFPTMQRLVRFARYWDLVGNSQRFPKALELLLDESPFARFLTFSDWLYATAHQTHQIPLHRLFDLLFTGLTTALAVPIEKARAALEQDFIQSGCKEMPPFMKTEKDLPRKSKAGNLAKRQARLLAE</sequence>
<dbReference type="Proteomes" id="UP000001625">
    <property type="component" value="Chromosome"/>
</dbReference>
<dbReference type="InterPro" id="IPR036724">
    <property type="entry name" value="Cobalamin-bd_sf"/>
</dbReference>
<dbReference type="SFLD" id="SFLDS00029">
    <property type="entry name" value="Radical_SAM"/>
    <property type="match status" value="1"/>
</dbReference>
<dbReference type="PROSITE" id="PS51918">
    <property type="entry name" value="RADICAL_SAM"/>
    <property type="match status" value="1"/>
</dbReference>
<dbReference type="AlphaFoldDB" id="D5CLW7"/>
<evidence type="ECO:0000256" key="5">
    <source>
        <dbReference type="ARBA" id="ARBA00023014"/>
    </source>
</evidence>
<gene>
    <name evidence="8" type="ordered locus">Slit_2335</name>
</gene>
<dbReference type="KEGG" id="slt:Slit_2335"/>
<dbReference type="InterPro" id="IPR023404">
    <property type="entry name" value="rSAM_horseshoe"/>
</dbReference>
<reference evidence="8 9" key="1">
    <citation type="submission" date="2010-03" db="EMBL/GenBank/DDBJ databases">
        <title>Complete sequence of Sideroxydans lithotrophicus ES-1.</title>
        <authorList>
            <consortium name="US DOE Joint Genome Institute"/>
            <person name="Lucas S."/>
            <person name="Copeland A."/>
            <person name="Lapidus A."/>
            <person name="Cheng J.-F."/>
            <person name="Bruce D."/>
            <person name="Goodwin L."/>
            <person name="Pitluck S."/>
            <person name="Munk A.C."/>
            <person name="Detter J.C."/>
            <person name="Han C."/>
            <person name="Tapia R."/>
            <person name="Larimer F."/>
            <person name="Land M."/>
            <person name="Hauser L."/>
            <person name="Kyrpides N."/>
            <person name="Ivanova N."/>
            <person name="Emerson D."/>
            <person name="Woyke T."/>
        </authorList>
    </citation>
    <scope>NUCLEOTIDE SEQUENCE [LARGE SCALE GENOMIC DNA]</scope>
    <source>
        <strain evidence="8 9">ES-1</strain>
    </source>
</reference>
<evidence type="ECO:0000313" key="8">
    <source>
        <dbReference type="EMBL" id="ADE12562.1"/>
    </source>
</evidence>
<dbReference type="Pfam" id="PF13311">
    <property type="entry name" value="DUF4080"/>
    <property type="match status" value="1"/>
</dbReference>